<organism evidence="2 3">
    <name type="scientific">Notothenia coriiceps</name>
    <name type="common">black rockcod</name>
    <dbReference type="NCBI Taxonomy" id="8208"/>
    <lineage>
        <taxon>Eukaryota</taxon>
        <taxon>Metazoa</taxon>
        <taxon>Chordata</taxon>
        <taxon>Craniata</taxon>
        <taxon>Vertebrata</taxon>
        <taxon>Euteleostomi</taxon>
        <taxon>Actinopterygii</taxon>
        <taxon>Neopterygii</taxon>
        <taxon>Teleostei</taxon>
        <taxon>Neoteleostei</taxon>
        <taxon>Acanthomorphata</taxon>
        <taxon>Eupercaria</taxon>
        <taxon>Perciformes</taxon>
        <taxon>Notothenioidei</taxon>
        <taxon>Nototheniidae</taxon>
        <taxon>Notothenia</taxon>
    </lineage>
</organism>
<name>A0A6I9MT23_9TELE</name>
<reference evidence="3" key="1">
    <citation type="submission" date="2025-08" db="UniProtKB">
        <authorList>
            <consortium name="RefSeq"/>
        </authorList>
    </citation>
    <scope>IDENTIFICATION</scope>
    <source>
        <tissue evidence="3">Muscle</tissue>
    </source>
</reference>
<evidence type="ECO:0000256" key="1">
    <source>
        <dbReference type="SAM" id="MobiDB-lite"/>
    </source>
</evidence>
<feature type="compositionally biased region" description="Acidic residues" evidence="1">
    <location>
        <begin position="158"/>
        <end position="179"/>
    </location>
</feature>
<feature type="compositionally biased region" description="Polar residues" evidence="1">
    <location>
        <begin position="82"/>
        <end position="99"/>
    </location>
</feature>
<dbReference type="GeneID" id="104942846"/>
<evidence type="ECO:0000313" key="2">
    <source>
        <dbReference type="Proteomes" id="UP000504611"/>
    </source>
</evidence>
<protein>
    <submittedName>
        <fullName evidence="3">Proline-, glutamic acid- and leucine-rich protein 1-like</fullName>
    </submittedName>
</protein>
<gene>
    <name evidence="3" type="primary">LOC104942846</name>
</gene>
<dbReference type="Proteomes" id="UP000504611">
    <property type="component" value="Unplaced"/>
</dbReference>
<dbReference type="KEGG" id="ncc:104942846"/>
<feature type="non-terminal residue" evidence="3">
    <location>
        <position position="179"/>
    </location>
</feature>
<proteinExistence type="predicted"/>
<keyword evidence="2" id="KW-1185">Reference proteome</keyword>
<evidence type="ECO:0000313" key="3">
    <source>
        <dbReference type="RefSeq" id="XP_010766448.1"/>
    </source>
</evidence>
<feature type="region of interest" description="Disordered" evidence="1">
    <location>
        <begin position="24"/>
        <end position="179"/>
    </location>
</feature>
<dbReference type="AlphaFoldDB" id="A0A6I9MT23"/>
<feature type="compositionally biased region" description="Basic and acidic residues" evidence="1">
    <location>
        <begin position="29"/>
        <end position="53"/>
    </location>
</feature>
<accession>A0A6I9MT23</accession>
<feature type="compositionally biased region" description="Basic and acidic residues" evidence="1">
    <location>
        <begin position="66"/>
        <end position="75"/>
    </location>
</feature>
<sequence>MASCVSVAMCSCGLLVEESLILPAQSLSDNEKWMEDDRQKEDETAQEVDEKQYLEAFGEEELTADEEWKHEKDISLPETELEQISENPPPETSATQDQDSAPPLTPSDPGSDITAEPEDNFNVLNLQESTPDSVSDDAAEVADVAAPEVVDSDPPPADCEELEEEKEGEGEEDNPYDNE</sequence>
<dbReference type="RefSeq" id="XP_010766448.1">
    <property type="nucleotide sequence ID" value="XM_010768146.1"/>
</dbReference>